<evidence type="ECO:0000313" key="14">
    <source>
        <dbReference type="RefSeq" id="XP_016498243.1"/>
    </source>
</evidence>
<evidence type="ECO:0000256" key="2">
    <source>
        <dbReference type="ARBA" id="ARBA00010617"/>
    </source>
</evidence>
<dbReference type="PRINTS" id="PR00463">
    <property type="entry name" value="EP450I"/>
</dbReference>
<comment type="subcellular location">
    <subcellularLocation>
        <location evidence="1">Membrane</location>
    </subcellularLocation>
</comment>
<reference evidence="13" key="1">
    <citation type="journal article" date="2014" name="Nat. Commun.">
        <title>The tobacco genome sequence and its comparison with those of tomato and potato.</title>
        <authorList>
            <person name="Sierro N."/>
            <person name="Battey J.N."/>
            <person name="Ouadi S."/>
            <person name="Bakaher N."/>
            <person name="Bovet L."/>
            <person name="Willig A."/>
            <person name="Goepfert S."/>
            <person name="Peitsch M.C."/>
            <person name="Ivanov N.V."/>
        </authorList>
    </citation>
    <scope>NUCLEOTIDE SEQUENCE [LARGE SCALE GENOMIC DNA]</scope>
</reference>
<keyword evidence="7 12" id="KW-0560">Oxidoreductase</keyword>
<dbReference type="GO" id="GO:0016020">
    <property type="term" value="C:membrane"/>
    <property type="evidence" value="ECO:0007669"/>
    <property type="project" value="UniProtKB-SubCell"/>
</dbReference>
<keyword evidence="4" id="KW-0812">Transmembrane</keyword>
<comment type="cofactor">
    <cofactor evidence="11">
        <name>heme</name>
        <dbReference type="ChEBI" id="CHEBI:30413"/>
    </cofactor>
</comment>
<proteinExistence type="inferred from homology"/>
<dbReference type="Proteomes" id="UP000790787">
    <property type="component" value="Chromosome 17"/>
</dbReference>
<dbReference type="Pfam" id="PF00067">
    <property type="entry name" value="p450"/>
    <property type="match status" value="1"/>
</dbReference>
<dbReference type="GO" id="GO:0020037">
    <property type="term" value="F:heme binding"/>
    <property type="evidence" value="ECO:0007669"/>
    <property type="project" value="InterPro"/>
</dbReference>
<evidence type="ECO:0000256" key="4">
    <source>
        <dbReference type="ARBA" id="ARBA00022692"/>
    </source>
</evidence>
<dbReference type="PaxDb" id="4097-A0A1S4CAS8"/>
<evidence type="ECO:0000256" key="12">
    <source>
        <dbReference type="RuleBase" id="RU000461"/>
    </source>
</evidence>
<dbReference type="OMA" id="DPYANSD"/>
<dbReference type="InterPro" id="IPR001128">
    <property type="entry name" value="Cyt_P450"/>
</dbReference>
<gene>
    <name evidence="14" type="primary">LOC107816992</name>
</gene>
<feature type="binding site" description="axial binding residue" evidence="11">
    <location>
        <position position="222"/>
    </location>
    <ligand>
        <name>heme</name>
        <dbReference type="ChEBI" id="CHEBI:30413"/>
    </ligand>
    <ligandPart>
        <name>Fe</name>
        <dbReference type="ChEBI" id="CHEBI:18248"/>
    </ligandPart>
</feature>
<dbReference type="OrthoDB" id="1305026at2759"/>
<keyword evidence="5 11" id="KW-0479">Metal-binding</keyword>
<dbReference type="InterPro" id="IPR002401">
    <property type="entry name" value="Cyt_P450_E_grp-I"/>
</dbReference>
<dbReference type="PROSITE" id="PS00086">
    <property type="entry name" value="CYTOCHROME_P450"/>
    <property type="match status" value="1"/>
</dbReference>
<dbReference type="GeneID" id="107816992"/>
<name>A0A1S4CAS8_TOBAC</name>
<evidence type="ECO:0000256" key="11">
    <source>
        <dbReference type="PIRSR" id="PIRSR602401-1"/>
    </source>
</evidence>
<dbReference type="Gene3D" id="1.10.630.10">
    <property type="entry name" value="Cytochrome P450"/>
    <property type="match status" value="2"/>
</dbReference>
<dbReference type="RefSeq" id="XP_016498243.1">
    <property type="nucleotide sequence ID" value="XM_016642757.2"/>
</dbReference>
<evidence type="ECO:0000313" key="13">
    <source>
        <dbReference type="Proteomes" id="UP000790787"/>
    </source>
</evidence>
<dbReference type="RefSeq" id="XP_016498243.1">
    <property type="nucleotide sequence ID" value="XM_016642757.1"/>
</dbReference>
<evidence type="ECO:0000256" key="10">
    <source>
        <dbReference type="ARBA" id="ARBA00023136"/>
    </source>
</evidence>
<keyword evidence="9 12" id="KW-0503">Monooxygenase</keyword>
<dbReference type="KEGG" id="nta:107816992"/>
<sequence length="244" mass="27823">MNTYIFSGNRLDANQHLRSQKIQDLIAYCRRCSQTGDAVNMGQAAFETSMNLLSSTIFSKDVVDPYANSDPQGIRRSVGKNFYKLLQQIEVLIDERLEQRRTSPTSDSTDVLDVLLNTSQEDPEAIDRNHIERLCLCIVKETLRMYPTVPFMIRKVDQDAQACGYFVPRASQVLVNLWSIGRDPTIWEEPLVFKPERFWGSKMDVRGQDFEFIPFGAGRRICPGLPSANRTFPVMLASLLNSFD</sequence>
<dbReference type="InterPro" id="IPR036396">
    <property type="entry name" value="Cyt_P450_sf"/>
</dbReference>
<dbReference type="GO" id="GO:0004497">
    <property type="term" value="F:monooxygenase activity"/>
    <property type="evidence" value="ECO:0007669"/>
    <property type="project" value="UniProtKB-KW"/>
</dbReference>
<evidence type="ECO:0000256" key="8">
    <source>
        <dbReference type="ARBA" id="ARBA00023004"/>
    </source>
</evidence>
<protein>
    <submittedName>
        <fullName evidence="14">Geraniol 8-hydroxylase-like</fullName>
    </submittedName>
</protein>
<dbReference type="GO" id="GO:0016705">
    <property type="term" value="F:oxidoreductase activity, acting on paired donors, with incorporation or reduction of molecular oxygen"/>
    <property type="evidence" value="ECO:0007669"/>
    <property type="project" value="InterPro"/>
</dbReference>
<evidence type="ECO:0000256" key="6">
    <source>
        <dbReference type="ARBA" id="ARBA00022989"/>
    </source>
</evidence>
<dbReference type="PANTHER" id="PTHR47950:SF4">
    <property type="entry name" value="GERANIOL 8-HYDROXYLASE-LIKE"/>
    <property type="match status" value="1"/>
</dbReference>
<reference evidence="14" key="2">
    <citation type="submission" date="2025-08" db="UniProtKB">
        <authorList>
            <consortium name="RefSeq"/>
        </authorList>
    </citation>
    <scope>IDENTIFICATION</scope>
    <source>
        <tissue evidence="14">Leaf</tissue>
    </source>
</reference>
<evidence type="ECO:0000256" key="3">
    <source>
        <dbReference type="ARBA" id="ARBA00022617"/>
    </source>
</evidence>
<dbReference type="PANTHER" id="PTHR47950">
    <property type="entry name" value="CYTOCHROME P450, FAMILY 76, SUBFAMILY C, POLYPEPTIDE 5-RELATED"/>
    <property type="match status" value="1"/>
</dbReference>
<dbReference type="GO" id="GO:0005506">
    <property type="term" value="F:iron ion binding"/>
    <property type="evidence" value="ECO:0007669"/>
    <property type="project" value="InterPro"/>
</dbReference>
<evidence type="ECO:0000256" key="7">
    <source>
        <dbReference type="ARBA" id="ARBA00023002"/>
    </source>
</evidence>
<dbReference type="InterPro" id="IPR017972">
    <property type="entry name" value="Cyt_P450_CS"/>
</dbReference>
<keyword evidence="3 11" id="KW-0349">Heme</keyword>
<evidence type="ECO:0000256" key="5">
    <source>
        <dbReference type="ARBA" id="ARBA00022723"/>
    </source>
</evidence>
<keyword evidence="8 11" id="KW-0408">Iron</keyword>
<dbReference type="GO" id="GO:0016491">
    <property type="term" value="F:oxidoreductase activity"/>
    <property type="evidence" value="ECO:0000318"/>
    <property type="project" value="GO_Central"/>
</dbReference>
<dbReference type="AlphaFoldDB" id="A0A1S4CAS8"/>
<comment type="similarity">
    <text evidence="2 12">Belongs to the cytochrome P450 family.</text>
</comment>
<evidence type="ECO:0000256" key="1">
    <source>
        <dbReference type="ARBA" id="ARBA00004370"/>
    </source>
</evidence>
<keyword evidence="10" id="KW-0472">Membrane</keyword>
<keyword evidence="13" id="KW-1185">Reference proteome</keyword>
<keyword evidence="6" id="KW-1133">Transmembrane helix</keyword>
<accession>A0A1S4CAS8</accession>
<dbReference type="STRING" id="4097.A0A1S4CAS8"/>
<evidence type="ECO:0000256" key="9">
    <source>
        <dbReference type="ARBA" id="ARBA00023033"/>
    </source>
</evidence>
<dbReference type="SUPFAM" id="SSF48264">
    <property type="entry name" value="Cytochrome P450"/>
    <property type="match status" value="1"/>
</dbReference>
<organism evidence="13 14">
    <name type="scientific">Nicotiana tabacum</name>
    <name type="common">Common tobacco</name>
    <dbReference type="NCBI Taxonomy" id="4097"/>
    <lineage>
        <taxon>Eukaryota</taxon>
        <taxon>Viridiplantae</taxon>
        <taxon>Streptophyta</taxon>
        <taxon>Embryophyta</taxon>
        <taxon>Tracheophyta</taxon>
        <taxon>Spermatophyta</taxon>
        <taxon>Magnoliopsida</taxon>
        <taxon>eudicotyledons</taxon>
        <taxon>Gunneridae</taxon>
        <taxon>Pentapetalae</taxon>
        <taxon>asterids</taxon>
        <taxon>lamiids</taxon>
        <taxon>Solanales</taxon>
        <taxon>Solanaceae</taxon>
        <taxon>Nicotianoideae</taxon>
        <taxon>Nicotianeae</taxon>
        <taxon>Nicotiana</taxon>
    </lineage>
</organism>
<dbReference type="SMR" id="A0A1S4CAS8"/>